<proteinExistence type="predicted"/>
<feature type="compositionally biased region" description="Basic and acidic residues" evidence="1">
    <location>
        <begin position="140"/>
        <end position="151"/>
    </location>
</feature>
<organism evidence="2 3">
    <name type="scientific">Castanea mollissima</name>
    <name type="common">Chinese chestnut</name>
    <dbReference type="NCBI Taxonomy" id="60419"/>
    <lineage>
        <taxon>Eukaryota</taxon>
        <taxon>Viridiplantae</taxon>
        <taxon>Streptophyta</taxon>
        <taxon>Embryophyta</taxon>
        <taxon>Tracheophyta</taxon>
        <taxon>Spermatophyta</taxon>
        <taxon>Magnoliopsida</taxon>
        <taxon>eudicotyledons</taxon>
        <taxon>Gunneridae</taxon>
        <taxon>Pentapetalae</taxon>
        <taxon>rosids</taxon>
        <taxon>fabids</taxon>
        <taxon>Fagales</taxon>
        <taxon>Fagaceae</taxon>
        <taxon>Castanea</taxon>
    </lineage>
</organism>
<evidence type="ECO:0000313" key="2">
    <source>
        <dbReference type="EMBL" id="KAF3958169.1"/>
    </source>
</evidence>
<accession>A0A8J4VR69</accession>
<dbReference type="OrthoDB" id="1670959at2759"/>
<feature type="compositionally biased region" description="Low complexity" evidence="1">
    <location>
        <begin position="37"/>
        <end position="46"/>
    </location>
</feature>
<gene>
    <name evidence="2" type="ORF">CMV_016893</name>
</gene>
<dbReference type="EMBL" id="JRKL02002624">
    <property type="protein sequence ID" value="KAF3958169.1"/>
    <property type="molecule type" value="Genomic_DNA"/>
</dbReference>
<reference evidence="2" key="1">
    <citation type="submission" date="2020-03" db="EMBL/GenBank/DDBJ databases">
        <title>Castanea mollissima Vanexum genome sequencing.</title>
        <authorList>
            <person name="Staton M."/>
        </authorList>
    </citation>
    <scope>NUCLEOTIDE SEQUENCE</scope>
    <source>
        <tissue evidence="2">Leaf</tissue>
    </source>
</reference>
<feature type="region of interest" description="Disordered" evidence="1">
    <location>
        <begin position="1"/>
        <end position="154"/>
    </location>
</feature>
<feature type="compositionally biased region" description="Polar residues" evidence="1">
    <location>
        <begin position="73"/>
        <end position="88"/>
    </location>
</feature>
<name>A0A8J4VR69_9ROSI</name>
<feature type="compositionally biased region" description="Basic and acidic residues" evidence="1">
    <location>
        <begin position="89"/>
        <end position="121"/>
    </location>
</feature>
<evidence type="ECO:0000256" key="1">
    <source>
        <dbReference type="SAM" id="MobiDB-lite"/>
    </source>
</evidence>
<sequence>MACFTSRPKERSFIPFQVGYRKDNHSTRMPIRTPIEQQKQPQQQPKDVSERGTNCNEGIVSSHVPEEPHNPNLAKTSTVHNQSNTNPKLSEEKKNPKDLTKEKPKAQLLEENRIPKAKQENINKYNYSDQKIATNFPPEPFKKQKKDEQKDGQQSNTVTATTLCFCCFIL</sequence>
<evidence type="ECO:0000313" key="3">
    <source>
        <dbReference type="Proteomes" id="UP000737018"/>
    </source>
</evidence>
<comment type="caution">
    <text evidence="2">The sequence shown here is derived from an EMBL/GenBank/DDBJ whole genome shotgun (WGS) entry which is preliminary data.</text>
</comment>
<feature type="compositionally biased region" description="Polar residues" evidence="1">
    <location>
        <begin position="122"/>
        <end position="133"/>
    </location>
</feature>
<dbReference type="Proteomes" id="UP000737018">
    <property type="component" value="Unassembled WGS sequence"/>
</dbReference>
<protein>
    <submittedName>
        <fullName evidence="2">Uncharacterized protein</fullName>
    </submittedName>
</protein>
<keyword evidence="3" id="KW-1185">Reference proteome</keyword>
<dbReference type="AlphaFoldDB" id="A0A8J4VR69"/>